<sequence>MHVTVRRVLVPLTAGAVVVGGAALPAQAAPDLLKQSAVKAAQWQSRQLNANGVVYNPQYQVVDWGLTLDTLIALRATGVKPAVVKKSTAYVAGHVRSYNSFDDWGQQGVRLAGPTGKLLYVAVATKSNPRKFGKYNLRAESLGLMVKSGPDKGRFKDRGTTDNSNTFGQSFNVLGLARSGGVPREAVTFLIRQQCKAGGFRLSPNQFGTPAPTCDKATKPVLDPDSTGIAVQALLAAYKAGDKPAGDAARKGALWLKRIQRKDGSFGGSGPTAASNTNSTGLAGQALRAVAATKLVTPKTAGELRQAANRAGHWVRTHQLTPANAGKARPDVGAIAYNRAALRTAAEDGITQVTRDQWRRATPQALLVLARVSLADIGR</sequence>
<organism evidence="2 3">
    <name type="scientific">Thermomonospora echinospora</name>
    <dbReference type="NCBI Taxonomy" id="1992"/>
    <lineage>
        <taxon>Bacteria</taxon>
        <taxon>Bacillati</taxon>
        <taxon>Actinomycetota</taxon>
        <taxon>Actinomycetes</taxon>
        <taxon>Streptosporangiales</taxon>
        <taxon>Thermomonosporaceae</taxon>
        <taxon>Thermomonospora</taxon>
    </lineage>
</organism>
<name>A0A1H6CUG3_9ACTN</name>
<keyword evidence="3" id="KW-1185">Reference proteome</keyword>
<accession>A0A1H6CUG3</accession>
<dbReference type="GO" id="GO:0016740">
    <property type="term" value="F:transferase activity"/>
    <property type="evidence" value="ECO:0007669"/>
    <property type="project" value="UniProtKB-KW"/>
</dbReference>
<dbReference type="InterPro" id="IPR008930">
    <property type="entry name" value="Terpenoid_cyclase/PrenylTrfase"/>
</dbReference>
<feature type="signal peptide" evidence="1">
    <location>
        <begin position="1"/>
        <end position="28"/>
    </location>
</feature>
<keyword evidence="2" id="KW-0808">Transferase</keyword>
<dbReference type="RefSeq" id="WP_103940164.1">
    <property type="nucleotide sequence ID" value="NZ_FNVO01000011.1"/>
</dbReference>
<feature type="chain" id="PRO_5009295212" evidence="1">
    <location>
        <begin position="29"/>
        <end position="379"/>
    </location>
</feature>
<dbReference type="Gene3D" id="1.50.10.20">
    <property type="match status" value="1"/>
</dbReference>
<proteinExistence type="predicted"/>
<dbReference type="EMBL" id="FNVO01000011">
    <property type="protein sequence ID" value="SEG76046.1"/>
    <property type="molecule type" value="Genomic_DNA"/>
</dbReference>
<dbReference type="OrthoDB" id="4842970at2"/>
<evidence type="ECO:0000256" key="1">
    <source>
        <dbReference type="SAM" id="SignalP"/>
    </source>
</evidence>
<evidence type="ECO:0000313" key="3">
    <source>
        <dbReference type="Proteomes" id="UP000236723"/>
    </source>
</evidence>
<protein>
    <submittedName>
        <fullName evidence="2">Prenyltransferase and squalene oxidase repeat-containing protein</fullName>
    </submittedName>
</protein>
<dbReference type="AlphaFoldDB" id="A0A1H6CUG3"/>
<reference evidence="3" key="1">
    <citation type="submission" date="2016-10" db="EMBL/GenBank/DDBJ databases">
        <authorList>
            <person name="Varghese N."/>
            <person name="Submissions S."/>
        </authorList>
    </citation>
    <scope>NUCLEOTIDE SEQUENCE [LARGE SCALE GENOMIC DNA]</scope>
    <source>
        <strain evidence="3">DSM 43163</strain>
    </source>
</reference>
<keyword evidence="1" id="KW-0732">Signal</keyword>
<gene>
    <name evidence="2" type="ORF">SAMN04489712_111113</name>
</gene>
<evidence type="ECO:0000313" key="2">
    <source>
        <dbReference type="EMBL" id="SEG76046.1"/>
    </source>
</evidence>
<dbReference type="SUPFAM" id="SSF48239">
    <property type="entry name" value="Terpenoid cyclases/Protein prenyltransferases"/>
    <property type="match status" value="1"/>
</dbReference>
<dbReference type="Proteomes" id="UP000236723">
    <property type="component" value="Unassembled WGS sequence"/>
</dbReference>